<reference evidence="1 2" key="1">
    <citation type="journal article" date="2021" name="BMC Biol.">
        <title>Horizontally acquired antibacterial genes associated with adaptive radiation of ladybird beetles.</title>
        <authorList>
            <person name="Li H.S."/>
            <person name="Tang X.F."/>
            <person name="Huang Y.H."/>
            <person name="Xu Z.Y."/>
            <person name="Chen M.L."/>
            <person name="Du X.Y."/>
            <person name="Qiu B.Y."/>
            <person name="Chen P.T."/>
            <person name="Zhang W."/>
            <person name="Slipinski A."/>
            <person name="Escalona H.E."/>
            <person name="Waterhouse R.M."/>
            <person name="Zwick A."/>
            <person name="Pang H."/>
        </authorList>
    </citation>
    <scope>NUCLEOTIDE SEQUENCE [LARGE SCALE GENOMIC DNA]</scope>
    <source>
        <strain evidence="1">SYSU2018</strain>
    </source>
</reference>
<proteinExistence type="predicted"/>
<feature type="non-terminal residue" evidence="1">
    <location>
        <position position="88"/>
    </location>
</feature>
<comment type="caution">
    <text evidence="1">The sequence shown here is derived from an EMBL/GenBank/DDBJ whole genome shotgun (WGS) entry which is preliminary data.</text>
</comment>
<evidence type="ECO:0000313" key="1">
    <source>
        <dbReference type="EMBL" id="KAL3283779.1"/>
    </source>
</evidence>
<accession>A0ABD2NZ79</accession>
<gene>
    <name evidence="1" type="ORF">HHI36_017949</name>
</gene>
<name>A0ABD2NZ79_9CUCU</name>
<dbReference type="Proteomes" id="UP001516400">
    <property type="component" value="Unassembled WGS sequence"/>
</dbReference>
<sequence length="88" mass="9774">MEKPSLVDETLLLLPGYNTKANMLKNEPMSSLSFRSLLADQLTGKFCNRKTPGPKLLVTKNKLKKPSGRYVGVDNSCRKMNVGNHLPV</sequence>
<evidence type="ECO:0000313" key="2">
    <source>
        <dbReference type="Proteomes" id="UP001516400"/>
    </source>
</evidence>
<protein>
    <submittedName>
        <fullName evidence="1">Uncharacterized protein</fullName>
    </submittedName>
</protein>
<dbReference type="EMBL" id="JABFTP020000165">
    <property type="protein sequence ID" value="KAL3283779.1"/>
    <property type="molecule type" value="Genomic_DNA"/>
</dbReference>
<dbReference type="AlphaFoldDB" id="A0ABD2NZ79"/>
<keyword evidence="2" id="KW-1185">Reference proteome</keyword>
<organism evidence="1 2">
    <name type="scientific">Cryptolaemus montrouzieri</name>
    <dbReference type="NCBI Taxonomy" id="559131"/>
    <lineage>
        <taxon>Eukaryota</taxon>
        <taxon>Metazoa</taxon>
        <taxon>Ecdysozoa</taxon>
        <taxon>Arthropoda</taxon>
        <taxon>Hexapoda</taxon>
        <taxon>Insecta</taxon>
        <taxon>Pterygota</taxon>
        <taxon>Neoptera</taxon>
        <taxon>Endopterygota</taxon>
        <taxon>Coleoptera</taxon>
        <taxon>Polyphaga</taxon>
        <taxon>Cucujiformia</taxon>
        <taxon>Coccinelloidea</taxon>
        <taxon>Coccinellidae</taxon>
        <taxon>Scymninae</taxon>
        <taxon>Scymnini</taxon>
        <taxon>Cryptolaemus</taxon>
    </lineage>
</organism>